<dbReference type="GO" id="GO:0003689">
    <property type="term" value="F:DNA clamp loader activity"/>
    <property type="evidence" value="ECO:0007669"/>
    <property type="project" value="TreeGrafter"/>
</dbReference>
<dbReference type="CDD" id="cd00009">
    <property type="entry name" value="AAA"/>
    <property type="match status" value="1"/>
</dbReference>
<dbReference type="Gene3D" id="1.10.8.60">
    <property type="match status" value="1"/>
</dbReference>
<dbReference type="PANTHER" id="PTHR11669">
    <property type="entry name" value="REPLICATION FACTOR C / DNA POLYMERASE III GAMMA-TAU SUBUNIT"/>
    <property type="match status" value="1"/>
</dbReference>
<dbReference type="InterPro" id="IPR050238">
    <property type="entry name" value="DNA_Rep/Repair_Clamp_Loader"/>
</dbReference>
<dbReference type="Gene3D" id="3.40.50.300">
    <property type="entry name" value="P-loop containing nucleotide triphosphate hydrolases"/>
    <property type="match status" value="1"/>
</dbReference>
<protein>
    <submittedName>
        <fullName evidence="5">Replication factor C small subunit</fullName>
    </submittedName>
</protein>
<evidence type="ECO:0000256" key="3">
    <source>
        <dbReference type="ARBA" id="ARBA00022840"/>
    </source>
</evidence>
<reference evidence="5 6" key="1">
    <citation type="submission" date="2017-06" db="EMBL/GenBank/DDBJ databases">
        <authorList>
            <person name="Kim H.J."/>
            <person name="Triplett B.A."/>
        </authorList>
    </citation>
    <scope>NUCLEOTIDE SEQUENCE [LARGE SCALE GENOMIC DNA]</scope>
</reference>
<organism evidence="5 6">
    <name type="scientific">Agrobacterium phage Atu_ph07</name>
    <dbReference type="NCBI Taxonomy" id="2024264"/>
    <lineage>
        <taxon>Viruses</taxon>
        <taxon>Duplodnaviria</taxon>
        <taxon>Heunggongvirae</taxon>
        <taxon>Uroviricota</taxon>
        <taxon>Caudoviricetes</taxon>
        <taxon>Polybotosvirus</taxon>
        <taxon>Polybotosvirus Atuph07</taxon>
    </lineage>
</organism>
<dbReference type="KEGG" id="vg:40088315"/>
<dbReference type="EMBL" id="MF403008">
    <property type="protein sequence ID" value="ASV44741.1"/>
    <property type="molecule type" value="Genomic_DNA"/>
</dbReference>
<evidence type="ECO:0000313" key="6">
    <source>
        <dbReference type="Proteomes" id="UP000223025"/>
    </source>
</evidence>
<evidence type="ECO:0000256" key="1">
    <source>
        <dbReference type="ARBA" id="ARBA00022705"/>
    </source>
</evidence>
<evidence type="ECO:0000313" key="5">
    <source>
        <dbReference type="EMBL" id="ASV44741.1"/>
    </source>
</evidence>
<dbReference type="InterPro" id="IPR027417">
    <property type="entry name" value="P-loop_NTPase"/>
</dbReference>
<dbReference type="GeneID" id="40088315"/>
<dbReference type="Proteomes" id="UP000223025">
    <property type="component" value="Segment"/>
</dbReference>
<dbReference type="InterPro" id="IPR003593">
    <property type="entry name" value="AAA+_ATPase"/>
</dbReference>
<evidence type="ECO:0000256" key="2">
    <source>
        <dbReference type="ARBA" id="ARBA00022741"/>
    </source>
</evidence>
<dbReference type="InterPro" id="IPR003959">
    <property type="entry name" value="ATPase_AAA_core"/>
</dbReference>
<dbReference type="GO" id="GO:0006281">
    <property type="term" value="P:DNA repair"/>
    <property type="evidence" value="ECO:0007669"/>
    <property type="project" value="TreeGrafter"/>
</dbReference>
<keyword evidence="2" id="KW-0547">Nucleotide-binding</keyword>
<accession>A0A223W0A3</accession>
<sequence>MAIKELWVEKYRPSGIEGYVFKDERMKETVLGWLANPEKKNIPIPHLLLSGVQGTGKTTLAFILCNEMKVEKADLLYINASRNNGIDEVRQNISNFCSTWPMGDFKIVILDEVDGFTPAAQKALRAEMELHSDTARFILTANTASKIIPALHSRVQGFHLDGLDKEGFVTRVFDILVSEDVTFEPEHILDYVEKTFPDMRKCINLLEQNTINGTLNKMEAGTDASLDYIVTFCEMFLAGKYTEARKYLCAQMGDGTYEDVYRYFSKNLELFGDTEEHHNMALITIAEAANIHTTIFDPEINLAACLVNLQRVKET</sequence>
<evidence type="ECO:0000259" key="4">
    <source>
        <dbReference type="SMART" id="SM00382"/>
    </source>
</evidence>
<dbReference type="SUPFAM" id="SSF52540">
    <property type="entry name" value="P-loop containing nucleoside triphosphate hydrolases"/>
    <property type="match status" value="1"/>
</dbReference>
<dbReference type="SMART" id="SM00382">
    <property type="entry name" value="AAA"/>
    <property type="match status" value="1"/>
</dbReference>
<dbReference type="Pfam" id="PF00004">
    <property type="entry name" value="AAA"/>
    <property type="match status" value="1"/>
</dbReference>
<dbReference type="PANTHER" id="PTHR11669:SF20">
    <property type="entry name" value="REPLICATION FACTOR C SUBUNIT 4"/>
    <property type="match status" value="1"/>
</dbReference>
<keyword evidence="3" id="KW-0067">ATP-binding</keyword>
<keyword evidence="1" id="KW-0235">DNA replication</keyword>
<dbReference type="GO" id="GO:0005524">
    <property type="term" value="F:ATP binding"/>
    <property type="evidence" value="ECO:0007669"/>
    <property type="project" value="UniProtKB-KW"/>
</dbReference>
<dbReference type="GO" id="GO:0016887">
    <property type="term" value="F:ATP hydrolysis activity"/>
    <property type="evidence" value="ECO:0007669"/>
    <property type="project" value="InterPro"/>
</dbReference>
<keyword evidence="6" id="KW-1185">Reference proteome</keyword>
<name>A0A223W0A3_9CAUD</name>
<dbReference type="GO" id="GO:0006261">
    <property type="term" value="P:DNA-templated DNA replication"/>
    <property type="evidence" value="ECO:0007669"/>
    <property type="project" value="TreeGrafter"/>
</dbReference>
<proteinExistence type="predicted"/>
<dbReference type="RefSeq" id="YP_009611977.1">
    <property type="nucleotide sequence ID" value="NC_042013.1"/>
</dbReference>
<feature type="domain" description="AAA+ ATPase" evidence="4">
    <location>
        <begin position="43"/>
        <end position="179"/>
    </location>
</feature>
<dbReference type="OrthoDB" id="4962at10239"/>